<dbReference type="EMBL" id="JAFNEN010000020">
    <property type="protein sequence ID" value="KAG8200077.1"/>
    <property type="molecule type" value="Genomic_DNA"/>
</dbReference>
<dbReference type="SUPFAM" id="SSF48403">
    <property type="entry name" value="Ankyrin repeat"/>
    <property type="match status" value="1"/>
</dbReference>
<keyword evidence="9" id="KW-0638">Presynaptic neurotoxin</keyword>
<evidence type="ECO:0000313" key="14">
    <source>
        <dbReference type="Proteomes" id="UP000827092"/>
    </source>
</evidence>
<dbReference type="PROSITE" id="PS50297">
    <property type="entry name" value="ANK_REP_REGION"/>
    <property type="match status" value="1"/>
</dbReference>
<dbReference type="GO" id="GO:0006887">
    <property type="term" value="P:exocytosis"/>
    <property type="evidence" value="ECO:0007669"/>
    <property type="project" value="UniProtKB-KW"/>
</dbReference>
<evidence type="ECO:0000256" key="2">
    <source>
        <dbReference type="ARBA" id="ARBA00004613"/>
    </source>
</evidence>
<proteinExistence type="predicted"/>
<keyword evidence="14" id="KW-1185">Reference proteome</keyword>
<evidence type="ECO:0000256" key="1">
    <source>
        <dbReference type="ARBA" id="ARBA00004175"/>
    </source>
</evidence>
<dbReference type="InterPro" id="IPR050745">
    <property type="entry name" value="Multifunctional_regulatory"/>
</dbReference>
<evidence type="ECO:0000256" key="9">
    <source>
        <dbReference type="ARBA" id="ARBA00023028"/>
    </source>
</evidence>
<organism evidence="13 14">
    <name type="scientific">Oedothorax gibbosus</name>
    <dbReference type="NCBI Taxonomy" id="931172"/>
    <lineage>
        <taxon>Eukaryota</taxon>
        <taxon>Metazoa</taxon>
        <taxon>Ecdysozoa</taxon>
        <taxon>Arthropoda</taxon>
        <taxon>Chelicerata</taxon>
        <taxon>Arachnida</taxon>
        <taxon>Araneae</taxon>
        <taxon>Araneomorphae</taxon>
        <taxon>Entelegynae</taxon>
        <taxon>Araneoidea</taxon>
        <taxon>Linyphiidae</taxon>
        <taxon>Erigoninae</taxon>
        <taxon>Oedothorax</taxon>
    </lineage>
</organism>
<dbReference type="Pfam" id="PF00023">
    <property type="entry name" value="Ank"/>
    <property type="match status" value="1"/>
</dbReference>
<dbReference type="GO" id="GO:0090729">
    <property type="term" value="F:toxin activity"/>
    <property type="evidence" value="ECO:0007669"/>
    <property type="project" value="UniProtKB-KW"/>
</dbReference>
<dbReference type="GO" id="GO:0005576">
    <property type="term" value="C:extracellular region"/>
    <property type="evidence" value="ECO:0007669"/>
    <property type="project" value="UniProtKB-SubCell"/>
</dbReference>
<keyword evidence="4" id="KW-0964">Secreted</keyword>
<evidence type="ECO:0000256" key="12">
    <source>
        <dbReference type="PROSITE-ProRule" id="PRU00023"/>
    </source>
</evidence>
<reference evidence="13 14" key="1">
    <citation type="journal article" date="2022" name="Nat. Ecol. Evol.">
        <title>A masculinizing supergene underlies an exaggerated male reproductive morph in a spider.</title>
        <authorList>
            <person name="Hendrickx F."/>
            <person name="De Corte Z."/>
            <person name="Sonet G."/>
            <person name="Van Belleghem S.M."/>
            <person name="Kostlbacher S."/>
            <person name="Vangestel C."/>
        </authorList>
    </citation>
    <scope>NUCLEOTIDE SEQUENCE [LARGE SCALE GENOMIC DNA]</scope>
    <source>
        <strain evidence="13">W744_W776</strain>
    </source>
</reference>
<comment type="subcellular location">
    <subcellularLocation>
        <location evidence="2">Secreted</location>
    </subcellularLocation>
    <subcellularLocation>
        <location evidence="1">Target cell membrane</location>
    </subcellularLocation>
</comment>
<dbReference type="Gene3D" id="1.25.40.20">
    <property type="entry name" value="Ankyrin repeat-containing domain"/>
    <property type="match status" value="1"/>
</dbReference>
<dbReference type="SMART" id="SM00248">
    <property type="entry name" value="ANK"/>
    <property type="match status" value="3"/>
</dbReference>
<keyword evidence="11" id="KW-0472">Membrane</keyword>
<evidence type="ECO:0000256" key="10">
    <source>
        <dbReference type="ARBA" id="ARBA00023043"/>
    </source>
</evidence>
<keyword evidence="7" id="KW-0528">Neurotoxin</keyword>
<dbReference type="GO" id="GO:0044231">
    <property type="term" value="C:host cell presynaptic membrane"/>
    <property type="evidence" value="ECO:0007669"/>
    <property type="project" value="UniProtKB-KW"/>
</dbReference>
<keyword evidence="5" id="KW-1052">Target cell membrane</keyword>
<gene>
    <name evidence="13" type="ORF">JTE90_001934</name>
</gene>
<name>A0AAV6VU72_9ARAC</name>
<dbReference type="PROSITE" id="PS50088">
    <property type="entry name" value="ANK_REPEAT"/>
    <property type="match status" value="1"/>
</dbReference>
<keyword evidence="11" id="KW-1053">Target membrane</keyword>
<evidence type="ECO:0000256" key="3">
    <source>
        <dbReference type="ARBA" id="ARBA00022483"/>
    </source>
</evidence>
<comment type="caution">
    <text evidence="13">The sequence shown here is derived from an EMBL/GenBank/DDBJ whole genome shotgun (WGS) entry which is preliminary data.</text>
</comment>
<accession>A0AAV6VU72</accession>
<dbReference type="Proteomes" id="UP000827092">
    <property type="component" value="Unassembled WGS sequence"/>
</dbReference>
<keyword evidence="10 12" id="KW-0040">ANK repeat</keyword>
<evidence type="ECO:0008006" key="15">
    <source>
        <dbReference type="Google" id="ProtNLM"/>
    </source>
</evidence>
<dbReference type="GO" id="GO:0044218">
    <property type="term" value="C:other organism cell membrane"/>
    <property type="evidence" value="ECO:0007669"/>
    <property type="project" value="UniProtKB-KW"/>
</dbReference>
<dbReference type="AlphaFoldDB" id="A0AAV6VU72"/>
<evidence type="ECO:0000256" key="7">
    <source>
        <dbReference type="ARBA" id="ARBA00022699"/>
    </source>
</evidence>
<dbReference type="InterPro" id="IPR002110">
    <property type="entry name" value="Ankyrin_rpt"/>
</dbReference>
<keyword evidence="3" id="KW-0268">Exocytosis</keyword>
<keyword evidence="8" id="KW-0677">Repeat</keyword>
<keyword evidence="6" id="KW-0800">Toxin</keyword>
<evidence type="ECO:0000256" key="8">
    <source>
        <dbReference type="ARBA" id="ARBA00022737"/>
    </source>
</evidence>
<evidence type="ECO:0000256" key="6">
    <source>
        <dbReference type="ARBA" id="ARBA00022656"/>
    </source>
</evidence>
<dbReference type="PANTHER" id="PTHR24189">
    <property type="entry name" value="MYOTROPHIN"/>
    <property type="match status" value="1"/>
</dbReference>
<evidence type="ECO:0000256" key="5">
    <source>
        <dbReference type="ARBA" id="ARBA00022537"/>
    </source>
</evidence>
<evidence type="ECO:0000256" key="11">
    <source>
        <dbReference type="ARBA" id="ARBA00023298"/>
    </source>
</evidence>
<dbReference type="InterPro" id="IPR036770">
    <property type="entry name" value="Ankyrin_rpt-contain_sf"/>
</dbReference>
<sequence length="155" mass="17038">MGTLNELLDSKHWTVENLKLFLEHDSSSINEIDATGFAPLHRLLKIHTDKCTPDIIKLLIQYGADVNLKEEAGGSPLIIALGQCVDKAIIKTLLDAGIDHKECGQTVLCVALYYGNSTDTFWMLVNHGFPLKGCFLHPTILHCALESKHGTVDEG</sequence>
<protein>
    <recommendedName>
        <fullName evidence="15">Myotrophin</fullName>
    </recommendedName>
</protein>
<feature type="repeat" description="ANK" evidence="12">
    <location>
        <begin position="35"/>
        <end position="71"/>
    </location>
</feature>
<evidence type="ECO:0000313" key="13">
    <source>
        <dbReference type="EMBL" id="KAG8200077.1"/>
    </source>
</evidence>
<evidence type="ECO:0000256" key="4">
    <source>
        <dbReference type="ARBA" id="ARBA00022525"/>
    </source>
</evidence>